<keyword evidence="2" id="KW-1185">Reference proteome</keyword>
<keyword evidence="1" id="KW-0732">Signal</keyword>
<evidence type="ECO:0000313" key="2">
    <source>
        <dbReference type="Proteomes" id="UP000694866"/>
    </source>
</evidence>
<dbReference type="RefSeq" id="XP_011315378.1">
    <property type="nucleotide sequence ID" value="XM_011317076.1"/>
</dbReference>
<dbReference type="GeneID" id="105274174"/>
<protein>
    <submittedName>
        <fullName evidence="3">Uncharacterized protein isoform X1</fullName>
    </submittedName>
</protein>
<accession>A0A9R1TV57</accession>
<feature type="signal peptide" evidence="1">
    <location>
        <begin position="1"/>
        <end position="21"/>
    </location>
</feature>
<name>A0A9R1TV57_9HYME</name>
<dbReference type="KEGG" id="fas:105274174"/>
<dbReference type="AlphaFoldDB" id="A0A9R1TV57"/>
<sequence length="341" mass="34891">MIKNSCLILIMISISASLSAGQPVPEDSEELDQNKDEKSLFNLPFLQFKNGGVRVNFAGYHAEAGLGGLLGGSGTRGGLYAGVGTPFGPHASAELGGALGGDKAGTTGGLRTRAGLGNGLPEAAAGLGGNLDGSNVGGNGGRLYAGASNGLNTRIITKDIGIPPIDQSNIQVIPKKATISQTATASGEGTPEVGVIRREINTEDERANAVEPISVAVVNDAPHYAYPSRRCRRKRLCTNFAMKTLSQQQYSGNVLNPDLGLERPVPGLVAGIVERSAGSDISAGASTGVSTDATSYKGVAMAPAGTPILSPPGKRTLFDDIFNIPIATLTAVNQLLNSKLG</sequence>
<feature type="chain" id="PRO_5040424666" evidence="1">
    <location>
        <begin position="22"/>
        <end position="341"/>
    </location>
</feature>
<dbReference type="Proteomes" id="UP000694866">
    <property type="component" value="Unplaced"/>
</dbReference>
<reference evidence="3" key="1">
    <citation type="submission" date="2025-08" db="UniProtKB">
        <authorList>
            <consortium name="RefSeq"/>
        </authorList>
    </citation>
    <scope>IDENTIFICATION</scope>
    <source>
        <strain evidence="3">USDA-PBARC FA_bdor</strain>
        <tissue evidence="3">Whole organism</tissue>
    </source>
</reference>
<dbReference type="OrthoDB" id="7697912at2759"/>
<evidence type="ECO:0000256" key="1">
    <source>
        <dbReference type="SAM" id="SignalP"/>
    </source>
</evidence>
<proteinExistence type="predicted"/>
<gene>
    <name evidence="3" type="primary">LOC105274174</name>
</gene>
<organism evidence="2 3">
    <name type="scientific">Fopius arisanus</name>
    <dbReference type="NCBI Taxonomy" id="64838"/>
    <lineage>
        <taxon>Eukaryota</taxon>
        <taxon>Metazoa</taxon>
        <taxon>Ecdysozoa</taxon>
        <taxon>Arthropoda</taxon>
        <taxon>Hexapoda</taxon>
        <taxon>Insecta</taxon>
        <taxon>Pterygota</taxon>
        <taxon>Neoptera</taxon>
        <taxon>Endopterygota</taxon>
        <taxon>Hymenoptera</taxon>
        <taxon>Apocrita</taxon>
        <taxon>Ichneumonoidea</taxon>
        <taxon>Braconidae</taxon>
        <taxon>Opiinae</taxon>
        <taxon>Fopius</taxon>
    </lineage>
</organism>
<evidence type="ECO:0000313" key="3">
    <source>
        <dbReference type="RefSeq" id="XP_011315378.1"/>
    </source>
</evidence>